<gene>
    <name evidence="1" type="ORF">LXT13_17970</name>
</gene>
<sequence length="725" mass="80941">MIRSRGQLATAYAPGALFTFEGGLGACLSIADQGQSPAKADISNETATQIHLRLREIWQSWFSRAMQGGTDKAQVLPTQCLDPALLPDGTFKAPSPNRFELVDPKAMSYVPAPLDFVCNTCGRFRQFESVREASAEIRELGRDQCDTRKAEHKGKCRWRQLDVIFVHWSGNWEPPSPGKWEWSQPEQKVKAPIQACSVCQSRKFYLIDKSPRIGEWVFECENGHKEGDSWLQNDPETTQLLGDECLQRPPRWRRMEPISYRATPAFYPHSEQFIVFSAGERDLLLMLQEGNEADLAGFASERYGLGVKPPSDAEIVEMMRKAGEVAKVQLYESMEHMLKTLAGTSMAEMPTKQMRVMIDDWKATPGLIPVKHEPPPWLTGQIDRRAEFGSRYDPLVLAVEHEALRRSKLTKLSVADGRSPFVRFTEPDRDLAPRTKAELDAQKATTTRLMSAMGLAEMGLIREFDLCRFTHGFTRVSTDPLIEKSDQQQLMLPVRLNLFQPLGNGKIPIYVVTQANEAIYARLNPELVYEWLRAVGVTDLPEWDPAGDLKLGAHVLESAAPFGKYFADLKPGPANTYRYVYTLLHTYAHTLMKAVAEFSGLDMGSLGEYLFPADLAFVVYRNGTTMDLGNLSALWRNYNTVFLEYLLEPRTLMCGSGSLCDADGGACPSCIVIPETSCVAANRLMSRSALRGGLAPREDEGRQQGKRITGYLDITTAKVSSGAAS</sequence>
<evidence type="ECO:0008006" key="3">
    <source>
        <dbReference type="Google" id="ProtNLM"/>
    </source>
</evidence>
<protein>
    <recommendedName>
        <fullName evidence="3">DUF1998 domain-containing protein</fullName>
    </recommendedName>
</protein>
<comment type="caution">
    <text evidence="1">The sequence shown here is derived from an EMBL/GenBank/DDBJ whole genome shotgun (WGS) entry which is preliminary data.</text>
</comment>
<organism evidence="1 2">
    <name type="scientific">Pelomonas cellulosilytica</name>
    <dbReference type="NCBI Taxonomy" id="2906762"/>
    <lineage>
        <taxon>Bacteria</taxon>
        <taxon>Pseudomonadati</taxon>
        <taxon>Pseudomonadota</taxon>
        <taxon>Betaproteobacteria</taxon>
        <taxon>Burkholderiales</taxon>
        <taxon>Sphaerotilaceae</taxon>
        <taxon>Roseateles</taxon>
    </lineage>
</organism>
<dbReference type="Proteomes" id="UP001200741">
    <property type="component" value="Unassembled WGS sequence"/>
</dbReference>
<evidence type="ECO:0000313" key="2">
    <source>
        <dbReference type="Proteomes" id="UP001200741"/>
    </source>
</evidence>
<proteinExistence type="predicted"/>
<reference evidence="1 2" key="1">
    <citation type="submission" date="2021-12" db="EMBL/GenBank/DDBJ databases">
        <title>Genome seq of P8.</title>
        <authorList>
            <person name="Seo T."/>
        </authorList>
    </citation>
    <scope>NUCLEOTIDE SEQUENCE [LARGE SCALE GENOMIC DNA]</scope>
    <source>
        <strain evidence="1 2">P8</strain>
    </source>
</reference>
<evidence type="ECO:0000313" key="1">
    <source>
        <dbReference type="EMBL" id="MCE4556284.1"/>
    </source>
</evidence>
<accession>A0ABS8XUA0</accession>
<dbReference type="EMBL" id="JAJTWU010000007">
    <property type="protein sequence ID" value="MCE4556284.1"/>
    <property type="molecule type" value="Genomic_DNA"/>
</dbReference>
<dbReference type="RefSeq" id="WP_233373326.1">
    <property type="nucleotide sequence ID" value="NZ_JAJTWU010000007.1"/>
</dbReference>
<keyword evidence="2" id="KW-1185">Reference proteome</keyword>
<name>A0ABS8XUA0_9BURK</name>